<sequence length="216" mass="24647">MYDINVVTQTVTVNHIQLQVREPIELAHDAMLPRVVPITQQEYFDAVSIYHAYINTLGKLVDERKGFLADCSRTLESFALRAIERCYRESPLQRQIEDFEVIGEYCFVLSTEHGSVIAITDKGGIYGLMLATAADTYRINRFIKNFPWNHGMAEVGSRAYALYEKLGCDLDDVQNGMAKVSRCNKIGWDTVPVSEQLVAQWAEETGLTMWRRKCQL</sequence>
<organism evidence="1 2">
    <name type="scientific">Vibrio phage JSF7</name>
    <dbReference type="NCBI Taxonomy" id="1292086"/>
    <lineage>
        <taxon>Viruses</taxon>
        <taxon>Duplodnaviria</taxon>
        <taxon>Heunggongvirae</taxon>
        <taxon>Uroviricota</taxon>
        <taxon>Caudoviricetes</taxon>
        <taxon>Autographivirales</taxon>
        <taxon>Tawavirus</taxon>
        <taxon>Tawavirus JSF7</taxon>
    </lineage>
</organism>
<dbReference type="KEGG" id="vg:54974155"/>
<dbReference type="EMBL" id="KY065149">
    <property type="protein sequence ID" value="APD18134.1"/>
    <property type="molecule type" value="Genomic_DNA"/>
</dbReference>
<accession>A0A240EWU4</accession>
<name>A0A240EWU4_9CAUD</name>
<dbReference type="GeneID" id="54974155"/>
<reference evidence="1 2" key="1">
    <citation type="journal article" date="2017" name="PLoS ONE">
        <title>Environmental bacteriophages active on biofilms and planktonic forms of toxigenic Vibrio cholerae: Potential relevance in cholera epidemiology.</title>
        <authorList>
            <person name="Naser I.B."/>
            <person name="Hoque M.M."/>
            <person name="Abdullah A."/>
            <person name="Bari S.M.N."/>
            <person name="Ghosh A.N."/>
            <person name="Faruque S.M."/>
        </authorList>
    </citation>
    <scope>NUCLEOTIDE SEQUENCE [LARGE SCALE GENOMIC DNA]</scope>
</reference>
<protein>
    <submittedName>
        <fullName evidence="1">Uncharacterized protein</fullName>
    </submittedName>
</protein>
<evidence type="ECO:0000313" key="1">
    <source>
        <dbReference type="EMBL" id="APD18134.1"/>
    </source>
</evidence>
<proteinExistence type="predicted"/>
<dbReference type="RefSeq" id="YP_009784160.1">
    <property type="nucleotide sequence ID" value="NC_047741.1"/>
</dbReference>
<keyword evidence="2" id="KW-1185">Reference proteome</keyword>
<evidence type="ECO:0000313" key="2">
    <source>
        <dbReference type="Proteomes" id="UP000225149"/>
    </source>
</evidence>
<dbReference type="Proteomes" id="UP000225149">
    <property type="component" value="Segment"/>
</dbReference>